<sequence>MSLEWERTVAFFGSFIGDNYGLYTYQNSITMSTRPSTLEHPDYAGNSGSTSLNKMLSKASPSKAVAGRHGGPSTSVDGKRAASFILPQGKVLSTLDHWDDVVVYDCTAFFQGIESRKRDNEFSFNSVRDTCPHWNNKVPLGSFVAVLYSPGQYKTKLGTDSVSLNLMAVCILLKED</sequence>
<protein>
    <submittedName>
        <fullName evidence="1">Uncharacterized protein</fullName>
    </submittedName>
</protein>
<proteinExistence type="predicted"/>
<dbReference type="EMBL" id="BFAD01000008">
    <property type="protein sequence ID" value="GBE85732.1"/>
    <property type="molecule type" value="Genomic_DNA"/>
</dbReference>
<evidence type="ECO:0000313" key="2">
    <source>
        <dbReference type="Proteomes" id="UP000287166"/>
    </source>
</evidence>
<dbReference type="AlphaFoldDB" id="A0A401GU31"/>
<dbReference type="InParanoid" id="A0A401GU31"/>
<dbReference type="Proteomes" id="UP000287166">
    <property type="component" value="Unassembled WGS sequence"/>
</dbReference>
<evidence type="ECO:0000313" key="1">
    <source>
        <dbReference type="EMBL" id="GBE85732.1"/>
    </source>
</evidence>
<gene>
    <name evidence="1" type="ORF">SCP_0802540</name>
</gene>
<organism evidence="1 2">
    <name type="scientific">Sparassis crispa</name>
    <dbReference type="NCBI Taxonomy" id="139825"/>
    <lineage>
        <taxon>Eukaryota</taxon>
        <taxon>Fungi</taxon>
        <taxon>Dikarya</taxon>
        <taxon>Basidiomycota</taxon>
        <taxon>Agaricomycotina</taxon>
        <taxon>Agaricomycetes</taxon>
        <taxon>Polyporales</taxon>
        <taxon>Sparassidaceae</taxon>
        <taxon>Sparassis</taxon>
    </lineage>
</organism>
<dbReference type="RefSeq" id="XP_027616645.1">
    <property type="nucleotide sequence ID" value="XM_027760844.1"/>
</dbReference>
<comment type="caution">
    <text evidence="1">The sequence shown here is derived from an EMBL/GenBank/DDBJ whole genome shotgun (WGS) entry which is preliminary data.</text>
</comment>
<dbReference type="GeneID" id="38782649"/>
<keyword evidence="2" id="KW-1185">Reference proteome</keyword>
<accession>A0A401GU31</accession>
<reference evidence="1 2" key="1">
    <citation type="journal article" date="2018" name="Sci. Rep.">
        <title>Genome sequence of the cauliflower mushroom Sparassis crispa (Hanabiratake) and its association with beneficial usage.</title>
        <authorList>
            <person name="Kiyama R."/>
            <person name="Furutani Y."/>
            <person name="Kawaguchi K."/>
            <person name="Nakanishi T."/>
        </authorList>
    </citation>
    <scope>NUCLEOTIDE SEQUENCE [LARGE SCALE GENOMIC DNA]</scope>
</reference>
<name>A0A401GU31_9APHY</name>